<gene>
    <name evidence="2" type="ORF">GCM10010371_03760</name>
</gene>
<reference evidence="2" key="1">
    <citation type="journal article" date="2014" name="Int. J. Syst. Evol. Microbiol.">
        <title>Complete genome sequence of Corynebacterium casei LMG S-19264T (=DSM 44701T), isolated from a smear-ripened cheese.</title>
        <authorList>
            <consortium name="US DOE Joint Genome Institute (JGI-PGF)"/>
            <person name="Walter F."/>
            <person name="Albersmeier A."/>
            <person name="Kalinowski J."/>
            <person name="Ruckert C."/>
        </authorList>
    </citation>
    <scope>NUCLEOTIDE SEQUENCE</scope>
    <source>
        <strain evidence="2">JCM 4834</strain>
    </source>
</reference>
<proteinExistence type="predicted"/>
<feature type="region of interest" description="Disordered" evidence="1">
    <location>
        <begin position="83"/>
        <end position="102"/>
    </location>
</feature>
<protein>
    <submittedName>
        <fullName evidence="2">Uncharacterized protein</fullName>
    </submittedName>
</protein>
<dbReference type="RefSeq" id="WP_229885834.1">
    <property type="nucleotide sequence ID" value="NZ_BMVX01000001.1"/>
</dbReference>
<evidence type="ECO:0000256" key="1">
    <source>
        <dbReference type="SAM" id="MobiDB-lite"/>
    </source>
</evidence>
<dbReference type="AlphaFoldDB" id="A0A918QGB2"/>
<accession>A0A918QGB2</accession>
<sequence>MGWASWTTTGIYSAAGGVLTEEQGLMSGDLTLHTTWTGDHVLLSVQYTGASEWFTLAGGRLPCASEEESREVHQRLVEAVRHSTGHPATAATLRCGRSESDA</sequence>
<reference evidence="2" key="2">
    <citation type="submission" date="2020-09" db="EMBL/GenBank/DDBJ databases">
        <authorList>
            <person name="Sun Q."/>
            <person name="Ohkuma M."/>
        </authorList>
    </citation>
    <scope>NUCLEOTIDE SEQUENCE</scope>
    <source>
        <strain evidence="2">JCM 4834</strain>
    </source>
</reference>
<evidence type="ECO:0000313" key="3">
    <source>
        <dbReference type="Proteomes" id="UP000634660"/>
    </source>
</evidence>
<organism evidence="2 3">
    <name type="scientific">Streptomyces subrutilus</name>
    <dbReference type="NCBI Taxonomy" id="36818"/>
    <lineage>
        <taxon>Bacteria</taxon>
        <taxon>Bacillati</taxon>
        <taxon>Actinomycetota</taxon>
        <taxon>Actinomycetes</taxon>
        <taxon>Kitasatosporales</taxon>
        <taxon>Streptomycetaceae</taxon>
        <taxon>Streptomyces</taxon>
    </lineage>
</organism>
<name>A0A918QGB2_9ACTN</name>
<evidence type="ECO:0000313" key="2">
    <source>
        <dbReference type="EMBL" id="GGZ47662.1"/>
    </source>
</evidence>
<comment type="caution">
    <text evidence="2">The sequence shown here is derived from an EMBL/GenBank/DDBJ whole genome shotgun (WGS) entry which is preliminary data.</text>
</comment>
<dbReference type="Proteomes" id="UP000634660">
    <property type="component" value="Unassembled WGS sequence"/>
</dbReference>
<dbReference type="EMBL" id="BMVX01000001">
    <property type="protein sequence ID" value="GGZ47662.1"/>
    <property type="molecule type" value="Genomic_DNA"/>
</dbReference>